<feature type="region of interest" description="Disordered" evidence="1">
    <location>
        <begin position="48"/>
        <end position="227"/>
    </location>
</feature>
<dbReference type="AlphaFoldDB" id="A0A8H6W782"/>
<protein>
    <submittedName>
        <fullName evidence="2">Uncharacterized protein</fullName>
    </submittedName>
</protein>
<feature type="compositionally biased region" description="Basic and acidic residues" evidence="1">
    <location>
        <begin position="261"/>
        <end position="286"/>
    </location>
</feature>
<dbReference type="GeneID" id="59346726"/>
<dbReference type="OrthoDB" id="3438340at2759"/>
<dbReference type="Proteomes" id="UP000636479">
    <property type="component" value="Unassembled WGS sequence"/>
</dbReference>
<evidence type="ECO:0000256" key="1">
    <source>
        <dbReference type="SAM" id="MobiDB-lite"/>
    </source>
</evidence>
<evidence type="ECO:0000313" key="2">
    <source>
        <dbReference type="EMBL" id="KAF7301854.1"/>
    </source>
</evidence>
<feature type="region of interest" description="Disordered" evidence="1">
    <location>
        <begin position="260"/>
        <end position="292"/>
    </location>
</feature>
<feature type="compositionally biased region" description="Basic residues" evidence="1">
    <location>
        <begin position="206"/>
        <end position="216"/>
    </location>
</feature>
<keyword evidence="3" id="KW-1185">Reference proteome</keyword>
<reference evidence="2" key="1">
    <citation type="submission" date="2020-05" db="EMBL/GenBank/DDBJ databases">
        <title>Mycena genomes resolve the evolution of fungal bioluminescence.</title>
        <authorList>
            <person name="Tsai I.J."/>
        </authorList>
    </citation>
    <scope>NUCLEOTIDE SEQUENCE</scope>
    <source>
        <strain evidence="2">171206Taipei</strain>
    </source>
</reference>
<dbReference type="RefSeq" id="XP_037219854.1">
    <property type="nucleotide sequence ID" value="XM_037364210.1"/>
</dbReference>
<feature type="compositionally biased region" description="Polar residues" evidence="1">
    <location>
        <begin position="158"/>
        <end position="176"/>
    </location>
</feature>
<accession>A0A8H6W782</accession>
<dbReference type="EMBL" id="JACAZF010000006">
    <property type="protein sequence ID" value="KAF7301854.1"/>
    <property type="molecule type" value="Genomic_DNA"/>
</dbReference>
<proteinExistence type="predicted"/>
<evidence type="ECO:0000313" key="3">
    <source>
        <dbReference type="Proteomes" id="UP000636479"/>
    </source>
</evidence>
<sequence length="343" mass="37078">MEDDIDGDALQAQIDLSLSFAQSLAASWVTPSAKNQKQKTGALEAELKEHMRRPPRLGVGADVPAVSTAARDAQKLKSKLSGKRARGEDPDTGNSNDNPDEDDVRGASAKKKARTDPFGDNNKKQKKKALKRARDDDDGASKNSSKRPRVEPGPDQPGTASRTVNETGSKNPFSMSTTTTTTANDEVSPGQRTPPVEPAESAETARKKKKKRRKHQANAGPEGMQLGLHEHAAEPPHTVVSNPPPTAGPTAPIVPLLFLDKPAEEQPEEVQKEAQAQKEEKEEGHADGASLARADTKVYSHWIITTSSKGCRLLHDPKLLLFLKIVAVSPDRKLNEGWSTTCH</sequence>
<feature type="compositionally biased region" description="Basic and acidic residues" evidence="1">
    <location>
        <begin position="114"/>
        <end position="123"/>
    </location>
</feature>
<organism evidence="2 3">
    <name type="scientific">Mycena indigotica</name>
    <dbReference type="NCBI Taxonomy" id="2126181"/>
    <lineage>
        <taxon>Eukaryota</taxon>
        <taxon>Fungi</taxon>
        <taxon>Dikarya</taxon>
        <taxon>Basidiomycota</taxon>
        <taxon>Agaricomycotina</taxon>
        <taxon>Agaricomycetes</taxon>
        <taxon>Agaricomycetidae</taxon>
        <taxon>Agaricales</taxon>
        <taxon>Marasmiineae</taxon>
        <taxon>Mycenaceae</taxon>
        <taxon>Mycena</taxon>
    </lineage>
</organism>
<name>A0A8H6W782_9AGAR</name>
<gene>
    <name evidence="2" type="ORF">MIND_00751300</name>
</gene>
<comment type="caution">
    <text evidence="2">The sequence shown here is derived from an EMBL/GenBank/DDBJ whole genome shotgun (WGS) entry which is preliminary data.</text>
</comment>